<evidence type="ECO:0000313" key="2">
    <source>
        <dbReference type="EMBL" id="AMY69893.1"/>
    </source>
</evidence>
<protein>
    <recommendedName>
        <fullName evidence="4">Chitin binding peritrophin-A-like protein</fullName>
    </recommendedName>
</protein>
<proteinExistence type="predicted"/>
<reference evidence="2 3" key="1">
    <citation type="submission" date="2015-09" db="EMBL/GenBank/DDBJ databases">
        <title>Complete genome sequence of Defluviimonas alba cai42t isolated from an oilfield in Xinjiang.</title>
        <authorList>
            <person name="Geng S."/>
            <person name="Pan X."/>
            <person name="Wu X."/>
        </authorList>
    </citation>
    <scope>NUCLEOTIDE SEQUENCE [LARGE SCALE GENOMIC DNA]</scope>
    <source>
        <strain evidence="3">cai42</strain>
    </source>
</reference>
<keyword evidence="3" id="KW-1185">Reference proteome</keyword>
<evidence type="ECO:0008006" key="4">
    <source>
        <dbReference type="Google" id="ProtNLM"/>
    </source>
</evidence>
<dbReference type="RefSeq" id="WP_166507116.1">
    <property type="nucleotide sequence ID" value="NZ_CP012661.1"/>
</dbReference>
<keyword evidence="1" id="KW-0732">Signal</keyword>
<dbReference type="AlphaFoldDB" id="A0A165SPJ3"/>
<feature type="chain" id="PRO_5007866566" description="Chitin binding peritrophin-A-like protein" evidence="1">
    <location>
        <begin position="25"/>
        <end position="53"/>
    </location>
</feature>
<feature type="signal peptide" evidence="1">
    <location>
        <begin position="1"/>
        <end position="24"/>
    </location>
</feature>
<accession>A0A165SPJ3</accession>
<dbReference type="STRING" id="1335048.AKL17_2652"/>
<dbReference type="EMBL" id="CP012661">
    <property type="protein sequence ID" value="AMY69893.1"/>
    <property type="molecule type" value="Genomic_DNA"/>
</dbReference>
<dbReference type="Proteomes" id="UP000076128">
    <property type="component" value="Chromosome"/>
</dbReference>
<dbReference type="KEGG" id="daa:AKL17_2652"/>
<evidence type="ECO:0000313" key="3">
    <source>
        <dbReference type="Proteomes" id="UP000076128"/>
    </source>
</evidence>
<name>A0A165SPJ3_9RHOB</name>
<sequence>MTTRAVTTPLAALCLSLLPMAASAKCGHDEARLSCAQGTVWDEAAKACVTTTS</sequence>
<gene>
    <name evidence="2" type="ORF">AKL17_2652</name>
</gene>
<organism evidence="2 3">
    <name type="scientific">Frigidibacter mobilis</name>
    <dbReference type="NCBI Taxonomy" id="1335048"/>
    <lineage>
        <taxon>Bacteria</taxon>
        <taxon>Pseudomonadati</taxon>
        <taxon>Pseudomonadota</taxon>
        <taxon>Alphaproteobacteria</taxon>
        <taxon>Rhodobacterales</taxon>
        <taxon>Paracoccaceae</taxon>
        <taxon>Frigidibacter</taxon>
    </lineage>
</organism>
<evidence type="ECO:0000256" key="1">
    <source>
        <dbReference type="SAM" id="SignalP"/>
    </source>
</evidence>